<organism evidence="5 6">
    <name type="scientific">Amycolatopsis rifamycinica</name>
    <dbReference type="NCBI Taxonomy" id="287986"/>
    <lineage>
        <taxon>Bacteria</taxon>
        <taxon>Bacillati</taxon>
        <taxon>Actinomycetota</taxon>
        <taxon>Actinomycetes</taxon>
        <taxon>Pseudonocardiales</taxon>
        <taxon>Pseudonocardiaceae</taxon>
        <taxon>Amycolatopsis</taxon>
    </lineage>
</organism>
<dbReference type="PROSITE" id="PS50975">
    <property type="entry name" value="ATP_GRASP"/>
    <property type="match status" value="1"/>
</dbReference>
<dbReference type="SUPFAM" id="SSF56059">
    <property type="entry name" value="Glutathione synthetase ATP-binding domain-like"/>
    <property type="match status" value="1"/>
</dbReference>
<evidence type="ECO:0000256" key="2">
    <source>
        <dbReference type="ARBA" id="ARBA00022840"/>
    </source>
</evidence>
<dbReference type="RefSeq" id="WP_043779060.1">
    <property type="nucleotide sequence ID" value="NZ_JMQI01000024.1"/>
</dbReference>
<dbReference type="eggNOG" id="COG0026">
    <property type="taxonomic scope" value="Bacteria"/>
</dbReference>
<dbReference type="Gene3D" id="3.30.470.20">
    <property type="entry name" value="ATP-grasp fold, B domain"/>
    <property type="match status" value="1"/>
</dbReference>
<dbReference type="PANTHER" id="PTHR37018">
    <property type="entry name" value="CULTURE SPECIFIC PROTEIN, PUTATIVE (AFU_ORTHOLOGUE AFUA_2G00130)-RELATED"/>
    <property type="match status" value="1"/>
</dbReference>
<evidence type="ECO:0000259" key="4">
    <source>
        <dbReference type="PROSITE" id="PS50975"/>
    </source>
</evidence>
<name>A0A066U7T7_9PSEU</name>
<evidence type="ECO:0000256" key="1">
    <source>
        <dbReference type="ARBA" id="ARBA00022741"/>
    </source>
</evidence>
<dbReference type="InterPro" id="IPR003135">
    <property type="entry name" value="ATP-grasp_carboxylate-amine"/>
</dbReference>
<keyword evidence="1 3" id="KW-0547">Nucleotide-binding</keyword>
<comment type="caution">
    <text evidence="5">The sequence shown here is derived from an EMBL/GenBank/DDBJ whole genome shotgun (WGS) entry which is preliminary data.</text>
</comment>
<dbReference type="InterPro" id="IPR053269">
    <property type="entry name" value="Asp-Met_ligase"/>
</dbReference>
<dbReference type="GO" id="GO:0005524">
    <property type="term" value="F:ATP binding"/>
    <property type="evidence" value="ECO:0007669"/>
    <property type="project" value="UniProtKB-UniRule"/>
</dbReference>
<dbReference type="InterPro" id="IPR040754">
    <property type="entry name" value="PreAtp-grasp"/>
</dbReference>
<evidence type="ECO:0000313" key="5">
    <source>
        <dbReference type="EMBL" id="KDN21937.1"/>
    </source>
</evidence>
<feature type="domain" description="ATP-grasp" evidence="4">
    <location>
        <begin position="165"/>
        <end position="364"/>
    </location>
</feature>
<reference evidence="5 6" key="1">
    <citation type="submission" date="2014-05" db="EMBL/GenBank/DDBJ databases">
        <title>Draft genome sequence of Amycolatopsis rifamycinica DSM 46095.</title>
        <authorList>
            <person name="Lal R."/>
            <person name="Saxena A."/>
            <person name="Kumari R."/>
            <person name="Mukherjee U."/>
            <person name="Singh P."/>
            <person name="Sangwan N."/>
            <person name="Mahato N.K."/>
        </authorList>
    </citation>
    <scope>NUCLEOTIDE SEQUENCE [LARGE SCALE GENOMIC DNA]</scope>
    <source>
        <strain evidence="5 6">DSM 46095</strain>
    </source>
</reference>
<dbReference type="Proteomes" id="UP000027345">
    <property type="component" value="Unassembled WGS sequence"/>
</dbReference>
<evidence type="ECO:0000313" key="6">
    <source>
        <dbReference type="Proteomes" id="UP000027345"/>
    </source>
</evidence>
<keyword evidence="2 3" id="KW-0067">ATP-binding</keyword>
<accession>A0A066U7T7</accession>
<dbReference type="PANTHER" id="PTHR37018:SF1">
    <property type="entry name" value="CULTURE SPECIFIC PROTEIN, PUTATIVE (AFU_ORTHOLOGUE AFUA_2G00130)-RELATED"/>
    <property type="match status" value="1"/>
</dbReference>
<dbReference type="Pfam" id="PF02222">
    <property type="entry name" value="ATP-grasp"/>
    <property type="match status" value="1"/>
</dbReference>
<evidence type="ECO:0000256" key="3">
    <source>
        <dbReference type="PROSITE-ProRule" id="PRU00409"/>
    </source>
</evidence>
<protein>
    <submittedName>
        <fullName evidence="5">Carbamoylphosphate synthase large subunit</fullName>
    </submittedName>
</protein>
<dbReference type="OrthoDB" id="20966at2"/>
<dbReference type="EMBL" id="JMQI01000024">
    <property type="protein sequence ID" value="KDN21937.1"/>
    <property type="molecule type" value="Genomic_DNA"/>
</dbReference>
<dbReference type="InterPro" id="IPR011761">
    <property type="entry name" value="ATP-grasp"/>
</dbReference>
<sequence>MNFVARLKKDLTGDAGARFVFVNNFEVERSWAVGEPKLPGAGISFAGATVNRMEEMGALLAGEGDLVVLKAPMDPAFAAYLARIGAADGSTLIAEHNDPDAMVTEDALNSPELLGRLRELADGNTYLMPLGISASEEALAKESGLPLAGSTAQICKAVNGKVFSRGLVDALGLRQVPGRVVHTVGQLREALTAQLALGGRVVVKESLGVSGRGMVVVEDERGANRLLRLIERRGAEAPANLVVESWIEHAQDLNYQFVVSRTGGVRFETVKAAVLKNGVHQGHRFPVELPPVAARELAEAVEKIGRALHDEGFFGMVGVDAMLAADGTLYPCLEINARFNMSTYQSRIAEKFIPEGRHAIAATFSLKLRREHTFAEVESALGDLFFTGAGDTGVLVNNFATLNAANTGEGSFHGRLYAICVGDSPEEALAVRTEAERRLAEMAGETA</sequence>
<proteinExistence type="predicted"/>
<keyword evidence="6" id="KW-1185">Reference proteome</keyword>
<dbReference type="AlphaFoldDB" id="A0A066U7T7"/>
<dbReference type="STRING" id="287986.DV20_11135"/>
<dbReference type="Pfam" id="PF18604">
    <property type="entry name" value="PreAtp-grasp"/>
    <property type="match status" value="1"/>
</dbReference>
<dbReference type="GO" id="GO:0046872">
    <property type="term" value="F:metal ion binding"/>
    <property type="evidence" value="ECO:0007669"/>
    <property type="project" value="InterPro"/>
</dbReference>
<gene>
    <name evidence="5" type="ORF">DV20_11135</name>
</gene>